<reference evidence="1" key="1">
    <citation type="journal article" date="2015" name="Genome Biol. Evol.">
        <title>Organellar Genomes of White Spruce (Picea glauca): Assembly and Annotation.</title>
        <authorList>
            <person name="Jackman S.D."/>
            <person name="Warren R.L."/>
            <person name="Gibb E.A."/>
            <person name="Vandervalk B.P."/>
            <person name="Mohamadi H."/>
            <person name="Chu J."/>
            <person name="Raymond A."/>
            <person name="Pleasance S."/>
            <person name="Coope R."/>
            <person name="Wildung M.R."/>
            <person name="Ritland C.E."/>
            <person name="Bousquet J."/>
            <person name="Jones S.J."/>
            <person name="Bohlmann J."/>
            <person name="Birol I."/>
        </authorList>
    </citation>
    <scope>NUCLEOTIDE SEQUENCE [LARGE SCALE GENOMIC DNA]</scope>
    <source>
        <tissue evidence="1">Flushing bud</tissue>
    </source>
</reference>
<comment type="caution">
    <text evidence="1">The sequence shown here is derived from an EMBL/GenBank/DDBJ whole genome shotgun (WGS) entry which is preliminary data.</text>
</comment>
<dbReference type="AlphaFoldDB" id="A0A101M3Y3"/>
<evidence type="ECO:0000313" key="1">
    <source>
        <dbReference type="EMBL" id="KUM50385.1"/>
    </source>
</evidence>
<name>A0A101M3Y3_PICGL</name>
<protein>
    <submittedName>
        <fullName evidence="1">Uncharacterized protein</fullName>
    </submittedName>
</protein>
<dbReference type="EMBL" id="LKAM01000001">
    <property type="protein sequence ID" value="KUM50385.1"/>
    <property type="molecule type" value="Genomic_DNA"/>
</dbReference>
<organism evidence="1">
    <name type="scientific">Picea glauca</name>
    <name type="common">White spruce</name>
    <name type="synonym">Pinus glauca</name>
    <dbReference type="NCBI Taxonomy" id="3330"/>
    <lineage>
        <taxon>Eukaryota</taxon>
        <taxon>Viridiplantae</taxon>
        <taxon>Streptophyta</taxon>
        <taxon>Embryophyta</taxon>
        <taxon>Tracheophyta</taxon>
        <taxon>Spermatophyta</taxon>
        <taxon>Pinopsida</taxon>
        <taxon>Pinidae</taxon>
        <taxon>Conifers I</taxon>
        <taxon>Pinales</taxon>
        <taxon>Pinaceae</taxon>
        <taxon>Picea</taxon>
    </lineage>
</organism>
<gene>
    <name evidence="1" type="ORF">ABT39_MTgene228</name>
</gene>
<proteinExistence type="predicted"/>
<geneLocation type="mitochondrion" evidence="1"/>
<keyword evidence="1" id="KW-0496">Mitochondrion</keyword>
<accession>A0A101M3Y3</accession>
<sequence>MSRLWRLDWCNEIPVKRETQKEAVSLYIIFIATGQSGWVRVLAPAFSSRPDVSQLSVRLMDDGSVPCRIHQIMFSNRLALHLRTGMKGGIL</sequence>